<organism evidence="2 3">
    <name type="scientific">Brachionus plicatilis</name>
    <name type="common">Marine rotifer</name>
    <name type="synonym">Brachionus muelleri</name>
    <dbReference type="NCBI Taxonomy" id="10195"/>
    <lineage>
        <taxon>Eukaryota</taxon>
        <taxon>Metazoa</taxon>
        <taxon>Spiralia</taxon>
        <taxon>Gnathifera</taxon>
        <taxon>Rotifera</taxon>
        <taxon>Eurotatoria</taxon>
        <taxon>Monogononta</taxon>
        <taxon>Pseudotrocha</taxon>
        <taxon>Ploima</taxon>
        <taxon>Brachionidae</taxon>
        <taxon>Brachionus</taxon>
    </lineage>
</organism>
<keyword evidence="1" id="KW-0732">Signal</keyword>
<evidence type="ECO:0000313" key="3">
    <source>
        <dbReference type="Proteomes" id="UP000276133"/>
    </source>
</evidence>
<sequence>MTLFNRFLTILVIAFELNRKLDLQTSNVVYLYCNIQMKTFKKNVGNFSQIIEFLGLLIKNCYIRNSD</sequence>
<comment type="caution">
    <text evidence="2">The sequence shown here is derived from an EMBL/GenBank/DDBJ whole genome shotgun (WGS) entry which is preliminary data.</text>
</comment>
<protein>
    <submittedName>
        <fullName evidence="2">Uncharacterized protein</fullName>
    </submittedName>
</protein>
<feature type="chain" id="PRO_5018040995" evidence="1">
    <location>
        <begin position="24"/>
        <end position="67"/>
    </location>
</feature>
<evidence type="ECO:0000313" key="2">
    <source>
        <dbReference type="EMBL" id="RNA14274.1"/>
    </source>
</evidence>
<reference evidence="2 3" key="1">
    <citation type="journal article" date="2018" name="Sci. Rep.">
        <title>Genomic signatures of local adaptation to the degree of environmental predictability in rotifers.</title>
        <authorList>
            <person name="Franch-Gras L."/>
            <person name="Hahn C."/>
            <person name="Garcia-Roger E.M."/>
            <person name="Carmona M.J."/>
            <person name="Serra M."/>
            <person name="Gomez A."/>
        </authorList>
    </citation>
    <scope>NUCLEOTIDE SEQUENCE [LARGE SCALE GENOMIC DNA]</scope>
    <source>
        <strain evidence="2">HYR1</strain>
    </source>
</reference>
<name>A0A3M7QT49_BRAPC</name>
<accession>A0A3M7QT49</accession>
<evidence type="ECO:0000256" key="1">
    <source>
        <dbReference type="SAM" id="SignalP"/>
    </source>
</evidence>
<feature type="signal peptide" evidence="1">
    <location>
        <begin position="1"/>
        <end position="23"/>
    </location>
</feature>
<proteinExistence type="predicted"/>
<dbReference type="EMBL" id="REGN01005218">
    <property type="protein sequence ID" value="RNA14274.1"/>
    <property type="molecule type" value="Genomic_DNA"/>
</dbReference>
<gene>
    <name evidence="2" type="ORF">BpHYR1_036879</name>
</gene>
<dbReference type="AlphaFoldDB" id="A0A3M7QT49"/>
<dbReference type="Proteomes" id="UP000276133">
    <property type="component" value="Unassembled WGS sequence"/>
</dbReference>
<keyword evidence="3" id="KW-1185">Reference proteome</keyword>